<keyword evidence="1" id="KW-0547">Nucleotide-binding</keyword>
<evidence type="ECO:0000313" key="7">
    <source>
        <dbReference type="Proteomes" id="UP000249363"/>
    </source>
</evidence>
<feature type="domain" description="DNA2/NAM7 helicase-like C-terminal" evidence="5">
    <location>
        <begin position="324"/>
        <end position="427"/>
    </location>
</feature>
<sequence length="541" mass="60782">MPRATNSDIDQDEDAFVPPIVDEILEYSLNPGTNDRFSLGEGTEAIRGYFVSDRAATTRSLVKVQVKMSRFNHLKNEDKNTRFQGHINQHQMPVLNADFGQDYRWLGAIRVLCDKTSQIDSSRTKESTPKHMILLVLDFVALLNAFNTADAELNDREQGEFDELVHSLQIFNKAIKTIRAEVVRRAPILFCTQQLAGSNLVRHNFAEGDESDVVVIADEDGQALEPVSWVPVILPRCANRIRAVLRFGDRLQLPPLALSANTPYNEFGPQMNLSLLDRHLRSHPPAVALDIQYRMHPDLSSFPNQFTYKGQLEDDLGFNVVDSISEIKESSQSKYNQGYANVVEDLLKALFSKEPYPKCDIIILTPYAAQRALYESAITRLHISTGPRVFGCILDLVIGSTDPLGFLNDDRRINVAITRCRFSLVTIFRQIESANVVEEEDENENSKKKKKKDVAEVHAFWKSLVSANRVIEIDEKKSGSEDQGAANVQGTTDQENAAGEEDGNGGWRVAGPTVKGGWEDYGLEWKEGQSQSQPEPEQMEW</sequence>
<dbReference type="OrthoDB" id="4526772at2759"/>
<dbReference type="InterPro" id="IPR047187">
    <property type="entry name" value="SF1_C_Upf1"/>
</dbReference>
<gene>
    <name evidence="6" type="ORF">BHQ10_009118</name>
</gene>
<dbReference type="InterPro" id="IPR027417">
    <property type="entry name" value="P-loop_NTPase"/>
</dbReference>
<feature type="region of interest" description="Disordered" evidence="2">
    <location>
        <begin position="475"/>
        <end position="541"/>
    </location>
</feature>
<dbReference type="CDD" id="cd18808">
    <property type="entry name" value="SF1_C_Upf1"/>
    <property type="match status" value="1"/>
</dbReference>
<evidence type="ECO:0000259" key="5">
    <source>
        <dbReference type="Pfam" id="PF13087"/>
    </source>
</evidence>
<feature type="compositionally biased region" description="Low complexity" evidence="2">
    <location>
        <begin position="529"/>
        <end position="541"/>
    </location>
</feature>
<proteinExistence type="predicted"/>
<feature type="domain" description="DNA2/NAM7 helicase-like C-terminal" evidence="5">
    <location>
        <begin position="272"/>
        <end position="315"/>
    </location>
</feature>
<keyword evidence="1" id="KW-0067">ATP-binding</keyword>
<dbReference type="Pfam" id="PF13087">
    <property type="entry name" value="AAA_12"/>
    <property type="match status" value="2"/>
</dbReference>
<protein>
    <recommendedName>
        <fullName evidence="8">DNA2/NAM7 helicase-like C-terminal domain-containing protein</fullName>
    </recommendedName>
</protein>
<dbReference type="GO" id="GO:0004386">
    <property type="term" value="F:helicase activity"/>
    <property type="evidence" value="ECO:0007669"/>
    <property type="project" value="InterPro"/>
</dbReference>
<dbReference type="EMBL" id="MIKG01000022">
    <property type="protein sequence ID" value="RAO73106.1"/>
    <property type="molecule type" value="Genomic_DNA"/>
</dbReference>
<accession>A0A364LBA8</accession>
<dbReference type="PANTHER" id="PTHR10887">
    <property type="entry name" value="DNA2/NAM7 HELICASE FAMILY"/>
    <property type="match status" value="1"/>
</dbReference>
<dbReference type="Gene3D" id="3.40.50.300">
    <property type="entry name" value="P-loop containing nucleotide triphosphate hydrolases"/>
    <property type="match status" value="2"/>
</dbReference>
<dbReference type="STRING" id="1196081.A0A364LBA8"/>
<organism evidence="6 7">
    <name type="scientific">Talaromyces amestolkiae</name>
    <dbReference type="NCBI Taxonomy" id="1196081"/>
    <lineage>
        <taxon>Eukaryota</taxon>
        <taxon>Fungi</taxon>
        <taxon>Dikarya</taxon>
        <taxon>Ascomycota</taxon>
        <taxon>Pezizomycotina</taxon>
        <taxon>Eurotiomycetes</taxon>
        <taxon>Eurotiomycetidae</taxon>
        <taxon>Eurotiales</taxon>
        <taxon>Trichocomaceae</taxon>
        <taxon>Talaromyces</taxon>
        <taxon>Talaromyces sect. Talaromyces</taxon>
    </lineage>
</organism>
<keyword evidence="1" id="KW-0378">Hydrolase</keyword>
<dbReference type="PANTHER" id="PTHR10887:SF495">
    <property type="entry name" value="HELICASE SENATAXIN ISOFORM X1-RELATED"/>
    <property type="match status" value="1"/>
</dbReference>
<evidence type="ECO:0000256" key="1">
    <source>
        <dbReference type="ARBA" id="ARBA00022806"/>
    </source>
</evidence>
<evidence type="ECO:0000259" key="3">
    <source>
        <dbReference type="Pfam" id="PF08699"/>
    </source>
</evidence>
<comment type="caution">
    <text evidence="6">The sequence shown here is derived from an EMBL/GenBank/DDBJ whole genome shotgun (WGS) entry which is preliminary data.</text>
</comment>
<keyword evidence="1" id="KW-0347">Helicase</keyword>
<dbReference type="GeneID" id="63798332"/>
<feature type="domain" description="DNA2/NAM7 helicase helicase" evidence="4">
    <location>
        <begin position="126"/>
        <end position="259"/>
    </location>
</feature>
<keyword evidence="7" id="KW-1185">Reference proteome</keyword>
<dbReference type="InterPro" id="IPR045055">
    <property type="entry name" value="DNA2/NAM7-like"/>
</dbReference>
<evidence type="ECO:0000313" key="6">
    <source>
        <dbReference type="EMBL" id="RAO73106.1"/>
    </source>
</evidence>
<dbReference type="InterPro" id="IPR014811">
    <property type="entry name" value="ArgoL1"/>
</dbReference>
<feature type="domain" description="Argonaute linker 1" evidence="3">
    <location>
        <begin position="31"/>
        <end position="69"/>
    </location>
</feature>
<evidence type="ECO:0000256" key="2">
    <source>
        <dbReference type="SAM" id="MobiDB-lite"/>
    </source>
</evidence>
<dbReference type="AlphaFoldDB" id="A0A364LBA8"/>
<dbReference type="Pfam" id="PF08699">
    <property type="entry name" value="ArgoL1"/>
    <property type="match status" value="1"/>
</dbReference>
<reference evidence="6 7" key="1">
    <citation type="journal article" date="2017" name="Biotechnol. Biofuels">
        <title>Differential beta-glucosidase expression as a function of carbon source availability in Talaromyces amestolkiae: a genomic and proteomic approach.</title>
        <authorList>
            <person name="de Eugenio L.I."/>
            <person name="Mendez-Liter J.A."/>
            <person name="Nieto-Dominguez M."/>
            <person name="Alonso L."/>
            <person name="Gil-Munoz J."/>
            <person name="Barriuso J."/>
            <person name="Prieto A."/>
            <person name="Martinez M.J."/>
        </authorList>
    </citation>
    <scope>NUCLEOTIDE SEQUENCE [LARGE SCALE GENOMIC DNA]</scope>
    <source>
        <strain evidence="6 7">CIB</strain>
    </source>
</reference>
<dbReference type="RefSeq" id="XP_040737620.1">
    <property type="nucleotide sequence ID" value="XM_040881999.1"/>
</dbReference>
<dbReference type="InterPro" id="IPR041679">
    <property type="entry name" value="DNA2/NAM7-like_C"/>
</dbReference>
<evidence type="ECO:0000259" key="4">
    <source>
        <dbReference type="Pfam" id="PF13086"/>
    </source>
</evidence>
<dbReference type="Proteomes" id="UP000249363">
    <property type="component" value="Unassembled WGS sequence"/>
</dbReference>
<evidence type="ECO:0008006" key="8">
    <source>
        <dbReference type="Google" id="ProtNLM"/>
    </source>
</evidence>
<dbReference type="SUPFAM" id="SSF52540">
    <property type="entry name" value="P-loop containing nucleoside triphosphate hydrolases"/>
    <property type="match status" value="1"/>
</dbReference>
<dbReference type="InterPro" id="IPR041677">
    <property type="entry name" value="DNA2/NAM7_AAA_11"/>
</dbReference>
<name>A0A364LBA8_TALAM</name>
<dbReference type="Pfam" id="PF13086">
    <property type="entry name" value="AAA_11"/>
    <property type="match status" value="1"/>
</dbReference>